<dbReference type="Proteomes" id="UP000660339">
    <property type="component" value="Unassembled WGS sequence"/>
</dbReference>
<feature type="domain" description="NAD(P)-binding" evidence="1">
    <location>
        <begin position="7"/>
        <end position="196"/>
    </location>
</feature>
<gene>
    <name evidence="2" type="ORF">Cme02nite_51310</name>
</gene>
<evidence type="ECO:0000259" key="1">
    <source>
        <dbReference type="Pfam" id="PF13460"/>
    </source>
</evidence>
<organism evidence="2 3">
    <name type="scientific">Catellatospora methionotrophica</name>
    <dbReference type="NCBI Taxonomy" id="121620"/>
    <lineage>
        <taxon>Bacteria</taxon>
        <taxon>Bacillati</taxon>
        <taxon>Actinomycetota</taxon>
        <taxon>Actinomycetes</taxon>
        <taxon>Micromonosporales</taxon>
        <taxon>Micromonosporaceae</taxon>
        <taxon>Catellatospora</taxon>
    </lineage>
</organism>
<dbReference type="InterPro" id="IPR051606">
    <property type="entry name" value="Polyketide_Oxido-like"/>
</dbReference>
<dbReference type="PANTHER" id="PTHR43355:SF2">
    <property type="entry name" value="FLAVIN REDUCTASE (NADPH)"/>
    <property type="match status" value="1"/>
</dbReference>
<protein>
    <recommendedName>
        <fullName evidence="1">NAD(P)-binding domain-containing protein</fullName>
    </recommendedName>
</protein>
<dbReference type="InterPro" id="IPR016040">
    <property type="entry name" value="NAD(P)-bd_dom"/>
</dbReference>
<sequence>MKIALIGATGRTGRHLLTTLVERGHTVTALARDSNRVPAGVPALTVVTGEATDADALRQLTAGADAVVSALGPTGKQPDLHTCTARALVQIMAEQGPQRFVGISGAGVNAPGDRKSGRDKMISFLINTLGGAVVEDKPAELAVWAASDLDWTLVRPPRLTDSPATGKVEHHAHESTRQTKIARADLAAFVADVVEQRLYLRRAPFVANGS</sequence>
<dbReference type="EMBL" id="BONJ01000028">
    <property type="protein sequence ID" value="GIG16799.1"/>
    <property type="molecule type" value="Genomic_DNA"/>
</dbReference>
<evidence type="ECO:0000313" key="3">
    <source>
        <dbReference type="Proteomes" id="UP000660339"/>
    </source>
</evidence>
<name>A0A8J3LDV5_9ACTN</name>
<proteinExistence type="predicted"/>
<dbReference type="Pfam" id="PF13460">
    <property type="entry name" value="NAD_binding_10"/>
    <property type="match status" value="1"/>
</dbReference>
<evidence type="ECO:0000313" key="2">
    <source>
        <dbReference type="EMBL" id="GIG16799.1"/>
    </source>
</evidence>
<dbReference type="PANTHER" id="PTHR43355">
    <property type="entry name" value="FLAVIN REDUCTASE (NADPH)"/>
    <property type="match status" value="1"/>
</dbReference>
<dbReference type="GO" id="GO:0042602">
    <property type="term" value="F:riboflavin reductase (NADPH) activity"/>
    <property type="evidence" value="ECO:0007669"/>
    <property type="project" value="TreeGrafter"/>
</dbReference>
<dbReference type="SUPFAM" id="SSF51735">
    <property type="entry name" value="NAD(P)-binding Rossmann-fold domains"/>
    <property type="match status" value="1"/>
</dbReference>
<dbReference type="RefSeq" id="WP_166379209.1">
    <property type="nucleotide sequence ID" value="NZ_BAAATT010000005.1"/>
</dbReference>
<dbReference type="AlphaFoldDB" id="A0A8J3LDV5"/>
<accession>A0A8J3LDV5</accession>
<dbReference type="Gene3D" id="3.40.50.720">
    <property type="entry name" value="NAD(P)-binding Rossmann-like Domain"/>
    <property type="match status" value="1"/>
</dbReference>
<dbReference type="GO" id="GO:0004074">
    <property type="term" value="F:biliverdin reductase [NAD(P)H] activity"/>
    <property type="evidence" value="ECO:0007669"/>
    <property type="project" value="TreeGrafter"/>
</dbReference>
<dbReference type="InterPro" id="IPR036291">
    <property type="entry name" value="NAD(P)-bd_dom_sf"/>
</dbReference>
<comment type="caution">
    <text evidence="2">The sequence shown here is derived from an EMBL/GenBank/DDBJ whole genome shotgun (WGS) entry which is preliminary data.</text>
</comment>
<reference evidence="2" key="1">
    <citation type="submission" date="2021-01" db="EMBL/GenBank/DDBJ databases">
        <title>Whole genome shotgun sequence of Catellatospora methionotrophica NBRC 14553.</title>
        <authorList>
            <person name="Komaki H."/>
            <person name="Tamura T."/>
        </authorList>
    </citation>
    <scope>NUCLEOTIDE SEQUENCE</scope>
    <source>
        <strain evidence="2">NBRC 14553</strain>
    </source>
</reference>
<keyword evidence="3" id="KW-1185">Reference proteome</keyword>